<sequence length="71" mass="7742">MSTVVNIDPEILGGTPVFRGTRVPIVSLFDHLRGGYSIEYFLEDFPTVSREQVDTLLKEAQSMTLSGAPAA</sequence>
<dbReference type="PANTHER" id="PTHR34849:SF3">
    <property type="entry name" value="SSR2962 PROTEIN"/>
    <property type="match status" value="1"/>
</dbReference>
<dbReference type="InterPro" id="IPR007367">
    <property type="entry name" value="DUF433"/>
</dbReference>
<dbReference type="OrthoDB" id="9808242at2"/>
<dbReference type="Proteomes" id="UP000317421">
    <property type="component" value="Unassembled WGS sequence"/>
</dbReference>
<reference evidence="1 2" key="1">
    <citation type="submission" date="2019-02" db="EMBL/GenBank/DDBJ databases">
        <title>Deep-cultivation of Planctomycetes and their phenomic and genomic characterization uncovers novel biology.</title>
        <authorList>
            <person name="Wiegand S."/>
            <person name="Jogler M."/>
            <person name="Boedeker C."/>
            <person name="Pinto D."/>
            <person name="Vollmers J."/>
            <person name="Rivas-Marin E."/>
            <person name="Kohn T."/>
            <person name="Peeters S.H."/>
            <person name="Heuer A."/>
            <person name="Rast P."/>
            <person name="Oberbeckmann S."/>
            <person name="Bunk B."/>
            <person name="Jeske O."/>
            <person name="Meyerdierks A."/>
            <person name="Storesund J.E."/>
            <person name="Kallscheuer N."/>
            <person name="Luecker S."/>
            <person name="Lage O.M."/>
            <person name="Pohl T."/>
            <person name="Merkel B.J."/>
            <person name="Hornburger P."/>
            <person name="Mueller R.-W."/>
            <person name="Bruemmer F."/>
            <person name="Labrenz M."/>
            <person name="Spormann A.M."/>
            <person name="Op Den Camp H."/>
            <person name="Overmann J."/>
            <person name="Amann R."/>
            <person name="Jetten M.S.M."/>
            <person name="Mascher T."/>
            <person name="Medema M.H."/>
            <person name="Devos D.P."/>
            <person name="Kaster A.-K."/>
            <person name="Ovreas L."/>
            <person name="Rohde M."/>
            <person name="Galperin M.Y."/>
            <person name="Jogler C."/>
        </authorList>
    </citation>
    <scope>NUCLEOTIDE SEQUENCE [LARGE SCALE GENOMIC DNA]</scope>
    <source>
        <strain evidence="1 2">Pla108</strain>
    </source>
</reference>
<protein>
    <recommendedName>
        <fullName evidence="3">DUF433 domain-containing protein</fullName>
    </recommendedName>
</protein>
<proteinExistence type="predicted"/>
<dbReference type="AlphaFoldDB" id="A0A5C6A8L8"/>
<evidence type="ECO:0000313" key="1">
    <source>
        <dbReference type="EMBL" id="TWT95899.1"/>
    </source>
</evidence>
<dbReference type="Gene3D" id="1.10.10.10">
    <property type="entry name" value="Winged helix-like DNA-binding domain superfamily/Winged helix DNA-binding domain"/>
    <property type="match status" value="1"/>
</dbReference>
<dbReference type="Pfam" id="PF04255">
    <property type="entry name" value="DUF433"/>
    <property type="match status" value="1"/>
</dbReference>
<comment type="caution">
    <text evidence="1">The sequence shown here is derived from an EMBL/GenBank/DDBJ whole genome shotgun (WGS) entry which is preliminary data.</text>
</comment>
<dbReference type="PANTHER" id="PTHR34849">
    <property type="entry name" value="SSL5025 PROTEIN"/>
    <property type="match status" value="1"/>
</dbReference>
<dbReference type="InterPro" id="IPR036388">
    <property type="entry name" value="WH-like_DNA-bd_sf"/>
</dbReference>
<dbReference type="InterPro" id="IPR009057">
    <property type="entry name" value="Homeodomain-like_sf"/>
</dbReference>
<evidence type="ECO:0000313" key="2">
    <source>
        <dbReference type="Proteomes" id="UP000317421"/>
    </source>
</evidence>
<accession>A0A5C6A8L8</accession>
<organism evidence="1 2">
    <name type="scientific">Botrimarina colliarenosi</name>
    <dbReference type="NCBI Taxonomy" id="2528001"/>
    <lineage>
        <taxon>Bacteria</taxon>
        <taxon>Pseudomonadati</taxon>
        <taxon>Planctomycetota</taxon>
        <taxon>Planctomycetia</taxon>
        <taxon>Pirellulales</taxon>
        <taxon>Lacipirellulaceae</taxon>
        <taxon>Botrimarina</taxon>
    </lineage>
</organism>
<dbReference type="RefSeq" id="WP_146445706.1">
    <property type="nucleotide sequence ID" value="NZ_SJPR01000004.1"/>
</dbReference>
<dbReference type="SUPFAM" id="SSF46689">
    <property type="entry name" value="Homeodomain-like"/>
    <property type="match status" value="1"/>
</dbReference>
<dbReference type="EMBL" id="SJPR01000004">
    <property type="protein sequence ID" value="TWT95899.1"/>
    <property type="molecule type" value="Genomic_DNA"/>
</dbReference>
<gene>
    <name evidence="1" type="ORF">Pla108_29760</name>
</gene>
<keyword evidence="2" id="KW-1185">Reference proteome</keyword>
<evidence type="ECO:0008006" key="3">
    <source>
        <dbReference type="Google" id="ProtNLM"/>
    </source>
</evidence>
<name>A0A5C6A8L8_9BACT</name>